<keyword evidence="2" id="KW-0732">Signal</keyword>
<proteinExistence type="predicted"/>
<gene>
    <name evidence="4" type="ORF">A2677_00025</name>
</gene>
<evidence type="ECO:0000313" key="4">
    <source>
        <dbReference type="EMBL" id="OGY90649.1"/>
    </source>
</evidence>
<dbReference type="Proteomes" id="UP000177817">
    <property type="component" value="Unassembled WGS sequence"/>
</dbReference>
<evidence type="ECO:0000259" key="3">
    <source>
        <dbReference type="Pfam" id="PF07705"/>
    </source>
</evidence>
<feature type="region of interest" description="Disordered" evidence="1">
    <location>
        <begin position="164"/>
        <end position="185"/>
    </location>
</feature>
<evidence type="ECO:0000313" key="5">
    <source>
        <dbReference type="Proteomes" id="UP000177817"/>
    </source>
</evidence>
<dbReference type="Pfam" id="PF07705">
    <property type="entry name" value="CARDB"/>
    <property type="match status" value="1"/>
</dbReference>
<dbReference type="EMBL" id="MHKK01000002">
    <property type="protein sequence ID" value="OGY90649.1"/>
    <property type="molecule type" value="Genomic_DNA"/>
</dbReference>
<dbReference type="InterPro" id="IPR011635">
    <property type="entry name" value="CARDB"/>
</dbReference>
<feature type="signal peptide" evidence="2">
    <location>
        <begin position="1"/>
        <end position="25"/>
    </location>
</feature>
<accession>A0A1G2BQ00</accession>
<dbReference type="Gene3D" id="2.60.40.10">
    <property type="entry name" value="Immunoglobulins"/>
    <property type="match status" value="2"/>
</dbReference>
<reference evidence="4 5" key="1">
    <citation type="journal article" date="2016" name="Nat. Commun.">
        <title>Thousands of microbial genomes shed light on interconnected biogeochemical processes in an aquifer system.</title>
        <authorList>
            <person name="Anantharaman K."/>
            <person name="Brown C.T."/>
            <person name="Hug L.A."/>
            <person name="Sharon I."/>
            <person name="Castelle C.J."/>
            <person name="Probst A.J."/>
            <person name="Thomas B.C."/>
            <person name="Singh A."/>
            <person name="Wilkins M.J."/>
            <person name="Karaoz U."/>
            <person name="Brodie E.L."/>
            <person name="Williams K.H."/>
            <person name="Hubbard S.S."/>
            <person name="Banfield J.F."/>
        </authorList>
    </citation>
    <scope>NUCLEOTIDE SEQUENCE [LARGE SCALE GENOMIC DNA]</scope>
</reference>
<feature type="chain" id="PRO_5009582113" description="CARDB domain-containing protein" evidence="2">
    <location>
        <begin position="26"/>
        <end position="522"/>
    </location>
</feature>
<dbReference type="InterPro" id="IPR013783">
    <property type="entry name" value="Ig-like_fold"/>
</dbReference>
<feature type="region of interest" description="Disordered" evidence="1">
    <location>
        <begin position="428"/>
        <end position="456"/>
    </location>
</feature>
<dbReference type="AlphaFoldDB" id="A0A1G2BQ00"/>
<feature type="domain" description="CARDB" evidence="3">
    <location>
        <begin position="155"/>
        <end position="265"/>
    </location>
</feature>
<evidence type="ECO:0000256" key="2">
    <source>
        <dbReference type="SAM" id="SignalP"/>
    </source>
</evidence>
<name>A0A1G2BQ00_9BACT</name>
<protein>
    <recommendedName>
        <fullName evidence="3">CARDB domain-containing protein</fullName>
    </recommendedName>
</protein>
<feature type="compositionally biased region" description="Polar residues" evidence="1">
    <location>
        <begin position="164"/>
        <end position="181"/>
    </location>
</feature>
<organism evidence="4 5">
    <name type="scientific">Candidatus Komeilibacteria bacterium RIFCSPHIGHO2_01_FULL_52_14</name>
    <dbReference type="NCBI Taxonomy" id="1798549"/>
    <lineage>
        <taxon>Bacteria</taxon>
        <taxon>Candidatus Komeiliibacteriota</taxon>
    </lineage>
</organism>
<evidence type="ECO:0000256" key="1">
    <source>
        <dbReference type="SAM" id="MobiDB-lite"/>
    </source>
</evidence>
<comment type="caution">
    <text evidence="4">The sequence shown here is derived from an EMBL/GenBank/DDBJ whole genome shotgun (WGS) entry which is preliminary data.</text>
</comment>
<sequence length="522" mass="55867">MRILKFASLVFAALMIFGFTRTAEAQVSRPDLEMQKITVSPLQPAVGQRVTITIQAVYHGLVPLYQSDSLTSKHLLIGDLSIDAGAGSILSITPSQATPLNDGQTFTYTYVGLFPTPGVKDILLDIDYDNILQEQIENNNKISTQITVWNLYDLPDLTLQSVAVSPDNPQKGSDTTLTVTGKYTGPEPLKSRQGIGTMNATLPDFVQSGEPVLAPVPIADQPLASGSGFTYTYHGSFTASGAKNLLFVTDSAGELIESNESNNSIAATVSIAEAEQPTPPEPQTPAVPATSTPPVILPAPSGNADLDALRERLARLHLTITDVERSVIADERARNVAVQTALVNRLLGQILLQVEKQGQAWYLDPISRLRYYLKDGVTAYQALQAFGLGISGKDLAKIPVGIDSRAAGTDSDGDGLIDLLENALGTKADQADSDGNGANDKAEVLAGSNPSGTGTTSYDTALTQRLEGRILLQVEGQGQAWYVHNGRRYYMPDGEQAYQIMRYLSLGITNKDLTGIPVGSFE</sequence>